<dbReference type="Gene3D" id="3.40.720.10">
    <property type="entry name" value="Alkaline Phosphatase, subunit A"/>
    <property type="match status" value="1"/>
</dbReference>
<keyword evidence="2" id="KW-0863">Zinc-finger</keyword>
<feature type="region of interest" description="Disordered" evidence="3">
    <location>
        <begin position="616"/>
        <end position="636"/>
    </location>
</feature>
<feature type="domain" description="Myb-like" evidence="4">
    <location>
        <begin position="298"/>
        <end position="348"/>
    </location>
</feature>
<keyword evidence="2" id="KW-0479">Metal-binding</keyword>
<name>A0A163JLC5_ABSGL</name>
<feature type="domain" description="HTH myb-type" evidence="7">
    <location>
        <begin position="198"/>
        <end position="242"/>
    </location>
</feature>
<dbReference type="Pfam" id="PF04185">
    <property type="entry name" value="Phosphoesterase"/>
    <property type="match status" value="1"/>
</dbReference>
<keyword evidence="1" id="KW-0378">Hydrolase</keyword>
<evidence type="ECO:0000259" key="5">
    <source>
        <dbReference type="PROSITE" id="PS50157"/>
    </source>
</evidence>
<feature type="compositionally biased region" description="Basic and acidic residues" evidence="3">
    <location>
        <begin position="13"/>
        <end position="23"/>
    </location>
</feature>
<dbReference type="PANTHER" id="PTHR31956">
    <property type="entry name" value="NON-SPECIFIC PHOSPHOLIPASE C4-RELATED"/>
    <property type="match status" value="1"/>
</dbReference>
<dbReference type="InterPro" id="IPR013087">
    <property type="entry name" value="Znf_C2H2_type"/>
</dbReference>
<feature type="region of interest" description="Disordered" evidence="3">
    <location>
        <begin position="705"/>
        <end position="724"/>
    </location>
</feature>
<dbReference type="InParanoid" id="A0A163JLC5"/>
<dbReference type="Gene3D" id="3.30.160.60">
    <property type="entry name" value="Classic Zinc Finger"/>
    <property type="match status" value="1"/>
</dbReference>
<dbReference type="InterPro" id="IPR001005">
    <property type="entry name" value="SANT/Myb"/>
</dbReference>
<dbReference type="GO" id="GO:0016788">
    <property type="term" value="F:hydrolase activity, acting on ester bonds"/>
    <property type="evidence" value="ECO:0007669"/>
    <property type="project" value="InterPro"/>
</dbReference>
<dbReference type="GO" id="GO:0009395">
    <property type="term" value="P:phospholipid catabolic process"/>
    <property type="evidence" value="ECO:0007669"/>
    <property type="project" value="TreeGrafter"/>
</dbReference>
<feature type="compositionally biased region" description="Polar residues" evidence="3">
    <location>
        <begin position="72"/>
        <end position="95"/>
    </location>
</feature>
<gene>
    <name evidence="8" type="primary">ABSGL_09549.1 scaffold 11342</name>
</gene>
<feature type="region of interest" description="Disordered" evidence="3">
    <location>
        <begin position="155"/>
        <end position="180"/>
    </location>
</feature>
<dbReference type="PROSITE" id="PS50157">
    <property type="entry name" value="ZINC_FINGER_C2H2_2"/>
    <property type="match status" value="1"/>
</dbReference>
<proteinExistence type="predicted"/>
<sequence>MFEHLYGYGQHHQQQEQKQHEATSDKALQAFGHDTYDYSSALTDVHSTAGSLPAFAFLSQHSALPSQLHLQQPFNGFSHDTTTNTNEAASDQRSSSMDDHNSGLGQFSAFESLDQHDIGDATFSIPHLYHPVDISSIVHSPVLAVPELPTTLPPLHSPTAVLQPPPPSSTSSSTTSVIPADNLPASKKQRLARGFRERAPWTTEEDNLLRLAVQLYGDKTEKWAKIAACVQGRTNKNCRKRWFHSLDPSLRKGAWTDEEDRLLREGVNKFPNQWSKIADLLEGRTDDQCAKRWRESLDPTIDRSDWTLAEDIRLAEKFEEYGSQWQKIAQYFDGRPGLHCRNRWRKLQRISQIKKEKERTSLYLSSSPTPTDAQDTAKSTSGAKTTSSAGSTSFINMGPDESITTRFHHHHHHLNGQPNSTSSINIPNSINVSTSQQSSSATLTASIVSSSPSSSSASSITAPSSTSTSSSSPSPSAMARSIVPLSQHQPFHTTSRPQHTSSIAAPSSTSSSSSNTITTFNSVNDRRQQDYEAPEPLGHLNPYGCDVPGCFDTFSQSSGLFYHMKNVHPDLSGVAKPYRCAVANCPKKYKNINGLQYHLRDAKGTSGHALAISTSPPHQGELLTPTEAPNKKDTNDPLNDVLMDTNDACRNELEFDLVCPMIGCKEAFSTLQSLRLHQDHHHSNPFQLAAISALTNPLVETCLLQPPPSLTSSQQPHQQQQQSHQQQFRISREKWIMESDRLKVALDPIHHLNTPYLMKLLLVFCLLSIQWILVLAAKKNATSSIVPGQFFDRVVIFIFENNDYAKVVKNKYFKSLPKKHNGVLLTNYLATTHPSQPNYIALIGGSTKGTNEDDKSDIKRQNLVDLLEKKKISWKSYQEDYPGHCDRRMDIKNYARKHNPFMSFVNISKNKDRCARIVNSKQLDQDIKNNAVPQFVFYTPNLKNDAHDTNIRYASRWFEKYLEKRINNKALNKNTMFVVTFDEDDGGTDDNKVYTALFGPDFHRKSKAKTDKKRYNHYSLLRTIEDNWKLGTLKQHDEKAVPFDL</sequence>
<dbReference type="PROSITE" id="PS00028">
    <property type="entry name" value="ZINC_FINGER_C2H2_1"/>
    <property type="match status" value="2"/>
</dbReference>
<protein>
    <submittedName>
        <fullName evidence="8">Uncharacterized protein</fullName>
    </submittedName>
</protein>
<dbReference type="PROSITE" id="PS51293">
    <property type="entry name" value="SANT"/>
    <property type="match status" value="1"/>
</dbReference>
<dbReference type="CDD" id="cd00167">
    <property type="entry name" value="SANT"/>
    <property type="match status" value="3"/>
</dbReference>
<dbReference type="AlphaFoldDB" id="A0A163JLC5"/>
<feature type="compositionally biased region" description="Low complexity" evidence="3">
    <location>
        <begin position="361"/>
        <end position="393"/>
    </location>
</feature>
<dbReference type="OrthoDB" id="2143914at2759"/>
<evidence type="ECO:0000256" key="3">
    <source>
        <dbReference type="SAM" id="MobiDB-lite"/>
    </source>
</evidence>
<evidence type="ECO:0000313" key="9">
    <source>
        <dbReference type="Proteomes" id="UP000078561"/>
    </source>
</evidence>
<feature type="compositionally biased region" description="Low complexity" evidence="3">
    <location>
        <begin position="710"/>
        <end position="724"/>
    </location>
</feature>
<dbReference type="PROSITE" id="PS50090">
    <property type="entry name" value="MYB_LIKE"/>
    <property type="match status" value="3"/>
</dbReference>
<feature type="compositionally biased region" description="Low complexity" evidence="3">
    <location>
        <begin position="418"/>
        <end position="477"/>
    </location>
</feature>
<feature type="region of interest" description="Disordered" evidence="3">
    <location>
        <begin position="358"/>
        <end position="526"/>
    </location>
</feature>
<dbReference type="InterPro" id="IPR009057">
    <property type="entry name" value="Homeodomain-like_sf"/>
</dbReference>
<dbReference type="Proteomes" id="UP000078561">
    <property type="component" value="Unassembled WGS sequence"/>
</dbReference>
<dbReference type="InterPro" id="IPR007312">
    <property type="entry name" value="Phosphoesterase"/>
</dbReference>
<feature type="domain" description="HTH myb-type" evidence="7">
    <location>
        <begin position="303"/>
        <end position="352"/>
    </location>
</feature>
<dbReference type="InterPro" id="IPR017930">
    <property type="entry name" value="Myb_dom"/>
</dbReference>
<dbReference type="SMART" id="SM00717">
    <property type="entry name" value="SANT"/>
    <property type="match status" value="3"/>
</dbReference>
<dbReference type="PANTHER" id="PTHR31956:SF8">
    <property type="entry name" value="ACID PHOSPHATASE PHOA (AFU_ORTHOLOGUE AFUA_1G03570)"/>
    <property type="match status" value="1"/>
</dbReference>
<dbReference type="Pfam" id="PF00249">
    <property type="entry name" value="Myb_DNA-binding"/>
    <property type="match status" value="1"/>
</dbReference>
<feature type="compositionally biased region" description="Polar residues" evidence="3">
    <location>
        <begin position="484"/>
        <end position="499"/>
    </location>
</feature>
<organism evidence="8">
    <name type="scientific">Absidia glauca</name>
    <name type="common">Pin mould</name>
    <dbReference type="NCBI Taxonomy" id="4829"/>
    <lineage>
        <taxon>Eukaryota</taxon>
        <taxon>Fungi</taxon>
        <taxon>Fungi incertae sedis</taxon>
        <taxon>Mucoromycota</taxon>
        <taxon>Mucoromycotina</taxon>
        <taxon>Mucoromycetes</taxon>
        <taxon>Mucorales</taxon>
        <taxon>Cunninghamellaceae</taxon>
        <taxon>Absidia</taxon>
    </lineage>
</organism>
<evidence type="ECO:0000259" key="7">
    <source>
        <dbReference type="PROSITE" id="PS51294"/>
    </source>
</evidence>
<dbReference type="InterPro" id="IPR017850">
    <property type="entry name" value="Alkaline_phosphatase_core_sf"/>
</dbReference>
<feature type="domain" description="Myb-like" evidence="4">
    <location>
        <begin position="193"/>
        <end position="246"/>
    </location>
</feature>
<evidence type="ECO:0000259" key="6">
    <source>
        <dbReference type="PROSITE" id="PS51293"/>
    </source>
</evidence>
<evidence type="ECO:0000313" key="8">
    <source>
        <dbReference type="EMBL" id="SAM03706.1"/>
    </source>
</evidence>
<feature type="region of interest" description="Disordered" evidence="3">
    <location>
        <begin position="1"/>
        <end position="23"/>
    </location>
</feature>
<dbReference type="SUPFAM" id="SSF46689">
    <property type="entry name" value="Homeodomain-like"/>
    <property type="match status" value="2"/>
</dbReference>
<evidence type="ECO:0000256" key="2">
    <source>
        <dbReference type="PROSITE-ProRule" id="PRU00042"/>
    </source>
</evidence>
<feature type="domain" description="SANT" evidence="6">
    <location>
        <begin position="250"/>
        <end position="298"/>
    </location>
</feature>
<dbReference type="SMART" id="SM00355">
    <property type="entry name" value="ZnF_C2H2"/>
    <property type="match status" value="3"/>
</dbReference>
<feature type="compositionally biased region" description="Low complexity" evidence="3">
    <location>
        <begin position="500"/>
        <end position="522"/>
    </location>
</feature>
<feature type="region of interest" description="Disordered" evidence="3">
    <location>
        <begin position="72"/>
        <end position="103"/>
    </location>
</feature>
<feature type="domain" description="C2H2-type" evidence="5">
    <location>
        <begin position="543"/>
        <end position="568"/>
    </location>
</feature>
<dbReference type="EMBL" id="LT554228">
    <property type="protein sequence ID" value="SAM03706.1"/>
    <property type="molecule type" value="Genomic_DNA"/>
</dbReference>
<evidence type="ECO:0000256" key="1">
    <source>
        <dbReference type="ARBA" id="ARBA00022801"/>
    </source>
</evidence>
<reference evidence="8" key="1">
    <citation type="submission" date="2016-04" db="EMBL/GenBank/DDBJ databases">
        <authorList>
            <person name="Evans L.H."/>
            <person name="Alamgir A."/>
            <person name="Owens N."/>
            <person name="Weber N.D."/>
            <person name="Virtaneva K."/>
            <person name="Barbian K."/>
            <person name="Babar A."/>
            <person name="Rosenke K."/>
        </authorList>
    </citation>
    <scope>NUCLEOTIDE SEQUENCE [LARGE SCALE GENOMIC DNA]</scope>
    <source>
        <strain evidence="8">CBS 101.48</strain>
    </source>
</reference>
<dbReference type="GO" id="GO:0008270">
    <property type="term" value="F:zinc ion binding"/>
    <property type="evidence" value="ECO:0007669"/>
    <property type="project" value="UniProtKB-KW"/>
</dbReference>
<dbReference type="InterPro" id="IPR017884">
    <property type="entry name" value="SANT_dom"/>
</dbReference>
<accession>A0A163JLC5</accession>
<keyword evidence="2" id="KW-0862">Zinc</keyword>
<feature type="domain" description="HTH myb-type" evidence="7">
    <location>
        <begin position="247"/>
        <end position="301"/>
    </location>
</feature>
<dbReference type="PROSITE" id="PS51294">
    <property type="entry name" value="HTH_MYB"/>
    <property type="match status" value="3"/>
</dbReference>
<feature type="domain" description="Myb-like" evidence="4">
    <location>
        <begin position="247"/>
        <end position="297"/>
    </location>
</feature>
<dbReference type="STRING" id="4829.A0A163JLC5"/>
<dbReference type="Gene3D" id="1.10.10.60">
    <property type="entry name" value="Homeodomain-like"/>
    <property type="match status" value="3"/>
</dbReference>
<dbReference type="Pfam" id="PF13921">
    <property type="entry name" value="Myb_DNA-bind_6"/>
    <property type="match status" value="1"/>
</dbReference>
<evidence type="ECO:0000259" key="4">
    <source>
        <dbReference type="PROSITE" id="PS50090"/>
    </source>
</evidence>
<keyword evidence="9" id="KW-1185">Reference proteome</keyword>